<dbReference type="PANTHER" id="PTHR43877:SF1">
    <property type="entry name" value="ACETYLTRANSFERASE"/>
    <property type="match status" value="1"/>
</dbReference>
<protein>
    <submittedName>
        <fullName evidence="4">GNAT family N-acetyltransferase</fullName>
    </submittedName>
</protein>
<evidence type="ECO:0000313" key="4">
    <source>
        <dbReference type="EMBL" id="QBR87670.1"/>
    </source>
</evidence>
<keyword evidence="2" id="KW-0012">Acyltransferase</keyword>
<dbReference type="InterPro" id="IPR050832">
    <property type="entry name" value="Bact_Acetyltransf"/>
</dbReference>
<feature type="domain" description="N-acetyltransferase" evidence="3">
    <location>
        <begin position="4"/>
        <end position="168"/>
    </location>
</feature>
<dbReference type="InterPro" id="IPR016181">
    <property type="entry name" value="Acyl_CoA_acyltransferase"/>
</dbReference>
<dbReference type="Gene3D" id="3.40.630.30">
    <property type="match status" value="1"/>
</dbReference>
<evidence type="ECO:0000313" key="5">
    <source>
        <dbReference type="Proteomes" id="UP000295748"/>
    </source>
</evidence>
<dbReference type="InterPro" id="IPR000182">
    <property type="entry name" value="GNAT_dom"/>
</dbReference>
<evidence type="ECO:0000256" key="2">
    <source>
        <dbReference type="ARBA" id="ARBA00023315"/>
    </source>
</evidence>
<sequence length="168" mass="18601">MTAAIVRPARPGDEGGVARVHVQSWREAYTGRIPASLLDRMDVARYTERWGEILGGRHAPGEPTGRSWVAVLDDEIIGFSTSGPCRDPDRRLEDLELYAIYLRAAHYGSGTGSALLEAALGDRPATLWVLEDNPRAQAFYAKHGFAFDGALRQDARWGEVLHEVRMAR</sequence>
<evidence type="ECO:0000259" key="3">
    <source>
        <dbReference type="PROSITE" id="PS51186"/>
    </source>
</evidence>
<dbReference type="PROSITE" id="PS51186">
    <property type="entry name" value="GNAT"/>
    <property type="match status" value="1"/>
</dbReference>
<gene>
    <name evidence="4" type="ORF">E4K62_02525</name>
</gene>
<accession>A0ABX5SQW1</accession>
<organism evidence="4 5">
    <name type="scientific">Microbacterium wangchenii</name>
    <dbReference type="NCBI Taxonomy" id="2541726"/>
    <lineage>
        <taxon>Bacteria</taxon>
        <taxon>Bacillati</taxon>
        <taxon>Actinomycetota</taxon>
        <taxon>Actinomycetes</taxon>
        <taxon>Micrococcales</taxon>
        <taxon>Microbacteriaceae</taxon>
        <taxon>Microbacterium</taxon>
    </lineage>
</organism>
<keyword evidence="5" id="KW-1185">Reference proteome</keyword>
<dbReference type="Pfam" id="PF13508">
    <property type="entry name" value="Acetyltransf_7"/>
    <property type="match status" value="1"/>
</dbReference>
<dbReference type="PANTHER" id="PTHR43877">
    <property type="entry name" value="AMINOALKYLPHOSPHONATE N-ACETYLTRANSFERASE-RELATED-RELATED"/>
    <property type="match status" value="1"/>
</dbReference>
<dbReference type="RefSeq" id="WP_135063259.1">
    <property type="nucleotide sequence ID" value="NZ_CP038266.1"/>
</dbReference>
<keyword evidence="1" id="KW-0808">Transferase</keyword>
<dbReference type="EMBL" id="CP038266">
    <property type="protein sequence ID" value="QBR87670.1"/>
    <property type="molecule type" value="Genomic_DNA"/>
</dbReference>
<name>A0ABX5SQW1_9MICO</name>
<dbReference type="SUPFAM" id="SSF55729">
    <property type="entry name" value="Acyl-CoA N-acyltransferases (Nat)"/>
    <property type="match status" value="1"/>
</dbReference>
<dbReference type="CDD" id="cd04301">
    <property type="entry name" value="NAT_SF"/>
    <property type="match status" value="1"/>
</dbReference>
<evidence type="ECO:0000256" key="1">
    <source>
        <dbReference type="ARBA" id="ARBA00022679"/>
    </source>
</evidence>
<proteinExistence type="predicted"/>
<dbReference type="Proteomes" id="UP000295748">
    <property type="component" value="Chromosome"/>
</dbReference>
<reference evidence="4 5" key="1">
    <citation type="submission" date="2019-03" db="EMBL/GenBank/DDBJ databases">
        <authorList>
            <person name="Dong K."/>
        </authorList>
    </citation>
    <scope>NUCLEOTIDE SEQUENCE [LARGE SCALE GENOMIC DNA]</scope>
    <source>
        <strain evidence="5">dk512</strain>
    </source>
</reference>